<dbReference type="OrthoDB" id="9781481at2"/>
<protein>
    <submittedName>
        <fullName evidence="2">Dynein-related subfamily AAA family protein</fullName>
    </submittedName>
</protein>
<dbReference type="SUPFAM" id="SSF52540">
    <property type="entry name" value="P-loop containing nucleoside triphosphate hydrolases"/>
    <property type="match status" value="1"/>
</dbReference>
<proteinExistence type="predicted"/>
<sequence length="506" mass="59166">MHYCENLIEDESTVTKSESKNKYNIYKIIEVMDNKAIDNYAGAQVSYNIPKEFFDICKEKQVIKFNQIVGSGSRTKDEYILVNEFKLILGKNILKLIGEKYQNVNNKLLIHHATNNKPQLFKSQYEKHNDPGCKWFSELYDNNIQGNLLHYTVNLVEKTFEIDIEFKYDIANVKEKRVNYEINLNNHEDFKNFGLQLILFGPPGTGKSFQATKIIQEDYSDYSPTNQNNMFVFRTTIHSEYSYFDFVGSILPRVHNNDGDKTIEYKFTPGIFTQALKTAFSSPTQPVYLVLEEMSRGNIASIFGDIFQLLDRDSDGVSEYSIKNDLIQTEVFPSEGKDIYLPRNLNIIGTVNTSDQNVFVMDNAFKRRFEFEYVDLDPIKDTTGQLLNDFVIKLIENGVEYNILWSNFYQSFNKYIVEELSLPEDKQIGQFFIKFKENDDHYNNKQLYNKLLQYIWNDVNLINDSGKNFISKDIRSFSQAYKKLKNNENIFSENFLQLLMVYSNES</sequence>
<dbReference type="PANTHER" id="PTHR37291:SF1">
    <property type="entry name" value="TYPE IV METHYL-DIRECTED RESTRICTION ENZYME ECOKMCRB SUBUNIT"/>
    <property type="match status" value="1"/>
</dbReference>
<accession>A0A4R2TKM2</accession>
<gene>
    <name evidence="2" type="ORF">EDD79_10447</name>
</gene>
<keyword evidence="3" id="KW-1185">Reference proteome</keyword>
<dbReference type="Pfam" id="PF07728">
    <property type="entry name" value="AAA_5"/>
    <property type="match status" value="1"/>
</dbReference>
<feature type="domain" description="ATPase dynein-related AAA" evidence="1">
    <location>
        <begin position="197"/>
        <end position="369"/>
    </location>
</feature>
<dbReference type="AlphaFoldDB" id="A0A4R2TKM2"/>
<dbReference type="InterPro" id="IPR052934">
    <property type="entry name" value="Methyl-DNA_Rec/Restrict_Enz"/>
</dbReference>
<dbReference type="Proteomes" id="UP000295504">
    <property type="component" value="Unassembled WGS sequence"/>
</dbReference>
<dbReference type="EMBL" id="SLYC01000044">
    <property type="protein sequence ID" value="TCP97848.1"/>
    <property type="molecule type" value="Genomic_DNA"/>
</dbReference>
<evidence type="ECO:0000313" key="3">
    <source>
        <dbReference type="Proteomes" id="UP000295504"/>
    </source>
</evidence>
<evidence type="ECO:0000259" key="1">
    <source>
        <dbReference type="Pfam" id="PF07728"/>
    </source>
</evidence>
<dbReference type="InterPro" id="IPR027417">
    <property type="entry name" value="P-loop_NTPase"/>
</dbReference>
<dbReference type="GO" id="GO:0005524">
    <property type="term" value="F:ATP binding"/>
    <property type="evidence" value="ECO:0007669"/>
    <property type="project" value="InterPro"/>
</dbReference>
<dbReference type="GO" id="GO:0016887">
    <property type="term" value="F:ATP hydrolysis activity"/>
    <property type="evidence" value="ECO:0007669"/>
    <property type="project" value="InterPro"/>
</dbReference>
<evidence type="ECO:0000313" key="2">
    <source>
        <dbReference type="EMBL" id="TCP97848.1"/>
    </source>
</evidence>
<organism evidence="2 3">
    <name type="scientific">Serpentinicella alkaliphila</name>
    <dbReference type="NCBI Taxonomy" id="1734049"/>
    <lineage>
        <taxon>Bacteria</taxon>
        <taxon>Bacillati</taxon>
        <taxon>Bacillota</taxon>
        <taxon>Clostridia</taxon>
        <taxon>Peptostreptococcales</taxon>
        <taxon>Natronincolaceae</taxon>
        <taxon>Serpentinicella</taxon>
    </lineage>
</organism>
<name>A0A4R2TKM2_9FIRM</name>
<dbReference type="RefSeq" id="WP_132849441.1">
    <property type="nucleotide sequence ID" value="NZ_CP058648.1"/>
</dbReference>
<reference evidence="2 3" key="1">
    <citation type="submission" date="2019-03" db="EMBL/GenBank/DDBJ databases">
        <title>Genomic Encyclopedia of Type Strains, Phase IV (KMG-IV): sequencing the most valuable type-strain genomes for metagenomic binning, comparative biology and taxonomic classification.</title>
        <authorList>
            <person name="Goeker M."/>
        </authorList>
    </citation>
    <scope>NUCLEOTIDE SEQUENCE [LARGE SCALE GENOMIC DNA]</scope>
    <source>
        <strain evidence="2 3">DSM 100013</strain>
    </source>
</reference>
<dbReference type="PANTHER" id="PTHR37291">
    <property type="entry name" value="5-METHYLCYTOSINE-SPECIFIC RESTRICTION ENZYME B"/>
    <property type="match status" value="1"/>
</dbReference>
<comment type="caution">
    <text evidence="2">The sequence shown here is derived from an EMBL/GenBank/DDBJ whole genome shotgun (WGS) entry which is preliminary data.</text>
</comment>
<dbReference type="InterPro" id="IPR011704">
    <property type="entry name" value="ATPase_dyneun-rel_AAA"/>
</dbReference>
<dbReference type="Gene3D" id="3.40.50.300">
    <property type="entry name" value="P-loop containing nucleotide triphosphate hydrolases"/>
    <property type="match status" value="1"/>
</dbReference>